<dbReference type="GO" id="GO:0003735">
    <property type="term" value="F:structural constituent of ribosome"/>
    <property type="evidence" value="ECO:0007669"/>
    <property type="project" value="InterPro"/>
</dbReference>
<evidence type="ECO:0000256" key="6">
    <source>
        <dbReference type="SAM" id="MobiDB-lite"/>
    </source>
</evidence>
<proteinExistence type="inferred from homology"/>
<dbReference type="GO" id="GO:1990904">
    <property type="term" value="C:ribonucleoprotein complex"/>
    <property type="evidence" value="ECO:0007669"/>
    <property type="project" value="UniProtKB-KW"/>
</dbReference>
<gene>
    <name evidence="7" type="primary">rplD</name>
    <name evidence="7" type="ORF">COV64_01190</name>
</gene>
<sequence length="91" mass="9991">MKVSVYSQKGEKISETLLPKEIFDVKLSPDLVHQVVTVQAANRRQTLAHTKDRGEVSGGGRKPWRQKGTGRARHGSIRSPLWKGGGVTFGP</sequence>
<dbReference type="AlphaFoldDB" id="A0A2H0MP58"/>
<comment type="similarity">
    <text evidence="1">Belongs to the universal ribosomal protein uL4 family.</text>
</comment>
<dbReference type="InterPro" id="IPR013005">
    <property type="entry name" value="Ribosomal_uL4-like"/>
</dbReference>
<reference evidence="7 8" key="1">
    <citation type="submission" date="2017-09" db="EMBL/GenBank/DDBJ databases">
        <title>Depth-based differentiation of microbial function through sediment-hosted aquifers and enrichment of novel symbionts in the deep terrestrial subsurface.</title>
        <authorList>
            <person name="Probst A.J."/>
            <person name="Ladd B."/>
            <person name="Jarett J.K."/>
            <person name="Geller-Mcgrath D.E."/>
            <person name="Sieber C.M."/>
            <person name="Emerson J.B."/>
            <person name="Anantharaman K."/>
            <person name="Thomas B.C."/>
            <person name="Malmstrom R."/>
            <person name="Stieglmeier M."/>
            <person name="Klingl A."/>
            <person name="Woyke T."/>
            <person name="Ryan C.M."/>
            <person name="Banfield J.F."/>
        </authorList>
    </citation>
    <scope>NUCLEOTIDE SEQUENCE [LARGE SCALE GENOMIC DNA]</scope>
    <source>
        <strain evidence="7">CG11_big_fil_rev_8_21_14_0_20_39_9</strain>
    </source>
</reference>
<dbReference type="InterPro" id="IPR023574">
    <property type="entry name" value="Ribosomal_uL4_dom_sf"/>
</dbReference>
<dbReference type="SUPFAM" id="SSF52166">
    <property type="entry name" value="Ribosomal protein L4"/>
    <property type="match status" value="1"/>
</dbReference>
<dbReference type="Proteomes" id="UP000229381">
    <property type="component" value="Unassembled WGS sequence"/>
</dbReference>
<evidence type="ECO:0000256" key="3">
    <source>
        <dbReference type="ARBA" id="ARBA00023274"/>
    </source>
</evidence>
<accession>A0A2H0MP58</accession>
<evidence type="ECO:0000256" key="4">
    <source>
        <dbReference type="ARBA" id="ARBA00035244"/>
    </source>
</evidence>
<feature type="region of interest" description="Disordered" evidence="6">
    <location>
        <begin position="44"/>
        <end position="91"/>
    </location>
</feature>
<comment type="caution">
    <text evidence="7">The sequence shown here is derived from an EMBL/GenBank/DDBJ whole genome shotgun (WGS) entry which is preliminary data.</text>
</comment>
<dbReference type="PANTHER" id="PTHR10746:SF6">
    <property type="entry name" value="LARGE RIBOSOMAL SUBUNIT PROTEIN UL4M"/>
    <property type="match status" value="1"/>
</dbReference>
<organism evidence="7 8">
    <name type="scientific">Candidatus Nealsonbacteria bacterium CG11_big_fil_rev_8_21_14_0_20_39_9</name>
    <dbReference type="NCBI Taxonomy" id="1974715"/>
    <lineage>
        <taxon>Bacteria</taxon>
        <taxon>Candidatus Nealsoniibacteriota</taxon>
    </lineage>
</organism>
<keyword evidence="2 7" id="KW-0689">Ribosomal protein</keyword>
<evidence type="ECO:0000256" key="2">
    <source>
        <dbReference type="ARBA" id="ARBA00022980"/>
    </source>
</evidence>
<keyword evidence="3" id="KW-0687">Ribonucleoprotein</keyword>
<dbReference type="GO" id="GO:0006412">
    <property type="term" value="P:translation"/>
    <property type="evidence" value="ECO:0007669"/>
    <property type="project" value="InterPro"/>
</dbReference>
<dbReference type="Pfam" id="PF00573">
    <property type="entry name" value="Ribosomal_L4"/>
    <property type="match status" value="1"/>
</dbReference>
<evidence type="ECO:0000256" key="5">
    <source>
        <dbReference type="ARBA" id="ARBA00035462"/>
    </source>
</evidence>
<dbReference type="Gene3D" id="3.40.1370.10">
    <property type="match status" value="1"/>
</dbReference>
<name>A0A2H0MP58_9BACT</name>
<evidence type="ECO:0000256" key="1">
    <source>
        <dbReference type="ARBA" id="ARBA00010528"/>
    </source>
</evidence>
<protein>
    <recommendedName>
        <fullName evidence="4">Large ribosomal subunit protein uL4</fullName>
    </recommendedName>
    <alternativeName>
        <fullName evidence="5">50S ribosomal protein L4</fullName>
    </alternativeName>
</protein>
<feature type="compositionally biased region" description="Basic residues" evidence="6">
    <location>
        <begin position="62"/>
        <end position="76"/>
    </location>
</feature>
<evidence type="ECO:0000313" key="8">
    <source>
        <dbReference type="Proteomes" id="UP000229381"/>
    </source>
</evidence>
<evidence type="ECO:0000313" key="7">
    <source>
        <dbReference type="EMBL" id="PIQ98439.1"/>
    </source>
</evidence>
<dbReference type="EMBL" id="PCWI01000029">
    <property type="protein sequence ID" value="PIQ98439.1"/>
    <property type="molecule type" value="Genomic_DNA"/>
</dbReference>
<dbReference type="GO" id="GO:0005840">
    <property type="term" value="C:ribosome"/>
    <property type="evidence" value="ECO:0007669"/>
    <property type="project" value="UniProtKB-KW"/>
</dbReference>
<feature type="non-terminal residue" evidence="7">
    <location>
        <position position="91"/>
    </location>
</feature>
<dbReference type="InterPro" id="IPR002136">
    <property type="entry name" value="Ribosomal_uL4"/>
</dbReference>
<dbReference type="PANTHER" id="PTHR10746">
    <property type="entry name" value="50S RIBOSOMAL PROTEIN L4"/>
    <property type="match status" value="1"/>
</dbReference>